<proteinExistence type="predicted"/>
<evidence type="ECO:0000313" key="1">
    <source>
        <dbReference type="EMBL" id="KAK8839939.1"/>
    </source>
</evidence>
<protein>
    <submittedName>
        <fullName evidence="1">Uncharacterized protein</fullName>
    </submittedName>
</protein>
<dbReference type="Proteomes" id="UP001470230">
    <property type="component" value="Unassembled WGS sequence"/>
</dbReference>
<evidence type="ECO:0000313" key="2">
    <source>
        <dbReference type="Proteomes" id="UP001470230"/>
    </source>
</evidence>
<keyword evidence="2" id="KW-1185">Reference proteome</keyword>
<comment type="caution">
    <text evidence="1">The sequence shown here is derived from an EMBL/GenBank/DDBJ whole genome shotgun (WGS) entry which is preliminary data.</text>
</comment>
<accession>A0ABR2H170</accession>
<dbReference type="EMBL" id="JAPFFF010000050">
    <property type="protein sequence ID" value="KAK8839939.1"/>
    <property type="molecule type" value="Genomic_DNA"/>
</dbReference>
<organism evidence="1 2">
    <name type="scientific">Tritrichomonas musculus</name>
    <dbReference type="NCBI Taxonomy" id="1915356"/>
    <lineage>
        <taxon>Eukaryota</taxon>
        <taxon>Metamonada</taxon>
        <taxon>Parabasalia</taxon>
        <taxon>Tritrichomonadida</taxon>
        <taxon>Tritrichomonadidae</taxon>
        <taxon>Tritrichomonas</taxon>
    </lineage>
</organism>
<sequence>MKCVIARLEQQKEQKEITKKSSIKCHPFTSEINRNTDGILCRLKKNEKNPFNHLFIASQSTNDIYNLIDPNTNDDFGFIVIGGFIEIELQEPVDITGIKIFSSYSYLPKTFDIEINDKLVQNIDKAKELKGKNQSMTIDIEYKQTRKVRIINRGKNWDKDNNEIIIKRIELLSNESKYSRGIFSTLVYESEDHDPHKCPVLKSASNYDFNAFHLIDSPEIICTDPKEHSWLQIEFTEGRAVLFGFRLKRCYSDKLKSYKIICTDDSHKPELFNIIINGRNFKN</sequence>
<gene>
    <name evidence="1" type="ORF">M9Y10_031654</name>
</gene>
<reference evidence="1 2" key="1">
    <citation type="submission" date="2024-04" db="EMBL/GenBank/DDBJ databases">
        <title>Tritrichomonas musculus Genome.</title>
        <authorList>
            <person name="Alves-Ferreira E."/>
            <person name="Grigg M."/>
            <person name="Lorenzi H."/>
            <person name="Galac M."/>
        </authorList>
    </citation>
    <scope>NUCLEOTIDE SEQUENCE [LARGE SCALE GENOMIC DNA]</scope>
    <source>
        <strain evidence="1 2">EAF2021</strain>
    </source>
</reference>
<name>A0ABR2H170_9EUKA</name>